<evidence type="ECO:0000259" key="4">
    <source>
        <dbReference type="SMART" id="SM00755"/>
    </source>
</evidence>
<dbReference type="Gene3D" id="1.20.5.1700">
    <property type="match status" value="1"/>
</dbReference>
<feature type="region of interest" description="Disordered" evidence="3">
    <location>
        <begin position="31"/>
        <end position="50"/>
    </location>
</feature>
<evidence type="ECO:0000313" key="5">
    <source>
        <dbReference type="EMBL" id="KAG5679603.1"/>
    </source>
</evidence>
<dbReference type="EMBL" id="JADBJN010000001">
    <property type="protein sequence ID" value="KAG5679603.1"/>
    <property type="molecule type" value="Genomic_DNA"/>
</dbReference>
<evidence type="ECO:0000256" key="1">
    <source>
        <dbReference type="ARBA" id="ARBA00023054"/>
    </source>
</evidence>
<keyword evidence="1 2" id="KW-0175">Coiled coil</keyword>
<evidence type="ECO:0000256" key="2">
    <source>
        <dbReference type="SAM" id="Coils"/>
    </source>
</evidence>
<feature type="coiled-coil region" evidence="2">
    <location>
        <begin position="130"/>
        <end position="206"/>
    </location>
</feature>
<dbReference type="Pfam" id="PF01465">
    <property type="entry name" value="GRIP"/>
    <property type="match status" value="1"/>
</dbReference>
<feature type="domain" description="GRIP" evidence="4">
    <location>
        <begin position="488"/>
        <end position="531"/>
    </location>
</feature>
<dbReference type="Proteomes" id="UP001107558">
    <property type="component" value="Chromosome 1"/>
</dbReference>
<dbReference type="InterPro" id="IPR000237">
    <property type="entry name" value="GRIP_dom"/>
</dbReference>
<evidence type="ECO:0000313" key="6">
    <source>
        <dbReference type="Proteomes" id="UP001107558"/>
    </source>
</evidence>
<protein>
    <recommendedName>
        <fullName evidence="4">GRIP domain-containing protein</fullName>
    </recommendedName>
</protein>
<proteinExistence type="predicted"/>
<reference evidence="5" key="1">
    <citation type="submission" date="2021-03" db="EMBL/GenBank/DDBJ databases">
        <title>Chromosome level genome of the anhydrobiotic midge Polypedilum vanderplanki.</title>
        <authorList>
            <person name="Yoshida Y."/>
            <person name="Kikawada T."/>
            <person name="Gusev O."/>
        </authorList>
    </citation>
    <scope>NUCLEOTIDE SEQUENCE</scope>
    <source>
        <strain evidence="5">NIAS01</strain>
        <tissue evidence="5">Whole body or cell culture</tissue>
    </source>
</reference>
<gene>
    <name evidence="5" type="ORF">PVAND_009163</name>
</gene>
<sequence>MFQSLKQKIAKETGQDITKLNYTKATTSSISNSARNSLSSNHSHSLDSSKDELSVIEEKDSEIAILRQELAVAQTKIKVLEEEKKNLELSKDLIYDETEKIQNAQFHEIEKLKSLLVFREQESLDQLNKSRNDENQIEGLKSEIARIKNIEEVFENLQDEYENLRRSTQLEKNQLITKLSAQEEEIRHLKAKLEIAEQRAQITSSDTENDKIRLLLQERKMLESRLEEAHIHLYEIKSNWTSQNLTLENQLQRLSRQVAEETAEKRKIVETKEILLEKNKQLEFELLKATEELKARDNKIKLMNEEIDELNTSLRELQTENEEEIEFLRSKVAYQESELNQTKESVMKFSESSEEYEKQILALQRENNEMIEKLKNAENKIIELSERIEIVEKENSIISDLQAQVDKFEAEVADKNKAIKILNQRLFDVKKTLNEEIKNKSIGSTGSMTSKMPAILVPVNVDNNSNHQTMPFNLKKNSNSISEPIVFDCVKFSYLKHVIFKFLTTESKHLIKPVSTLLYLNDTEEKLLEEVLDYRKSWFGKPPSSMSMSAL</sequence>
<name>A0A9J6CCY2_POLVA</name>
<comment type="caution">
    <text evidence="5">The sequence shown here is derived from an EMBL/GenBank/DDBJ whole genome shotgun (WGS) entry which is preliminary data.</text>
</comment>
<dbReference type="PANTHER" id="PTHR23157">
    <property type="entry name" value="GRIP AND COILED-COIL DOMAIN-CONTAINING PROTEIN 1"/>
    <property type="match status" value="1"/>
</dbReference>
<keyword evidence="6" id="KW-1185">Reference proteome</keyword>
<organism evidence="5 6">
    <name type="scientific">Polypedilum vanderplanki</name>
    <name type="common">Sleeping chironomid midge</name>
    <dbReference type="NCBI Taxonomy" id="319348"/>
    <lineage>
        <taxon>Eukaryota</taxon>
        <taxon>Metazoa</taxon>
        <taxon>Ecdysozoa</taxon>
        <taxon>Arthropoda</taxon>
        <taxon>Hexapoda</taxon>
        <taxon>Insecta</taxon>
        <taxon>Pterygota</taxon>
        <taxon>Neoptera</taxon>
        <taxon>Endopterygota</taxon>
        <taxon>Diptera</taxon>
        <taxon>Nematocera</taxon>
        <taxon>Chironomoidea</taxon>
        <taxon>Chironomidae</taxon>
        <taxon>Chironominae</taxon>
        <taxon>Polypedilum</taxon>
        <taxon>Polypedilum</taxon>
    </lineage>
</organism>
<dbReference type="PANTHER" id="PTHR23157:SF24">
    <property type="entry name" value="GOLGIN SUBFAMILY A MEMBER 1"/>
    <property type="match status" value="1"/>
</dbReference>
<feature type="coiled-coil region" evidence="2">
    <location>
        <begin position="56"/>
        <end position="97"/>
    </location>
</feature>
<dbReference type="SMART" id="SM00755">
    <property type="entry name" value="Grip"/>
    <property type="match status" value="1"/>
</dbReference>
<dbReference type="GO" id="GO:0005794">
    <property type="term" value="C:Golgi apparatus"/>
    <property type="evidence" value="ECO:0007669"/>
    <property type="project" value="TreeGrafter"/>
</dbReference>
<dbReference type="OrthoDB" id="5848685at2759"/>
<dbReference type="InterPro" id="IPR051952">
    <property type="entry name" value="Golgi-autophagy_related"/>
</dbReference>
<feature type="coiled-coil region" evidence="2">
    <location>
        <begin position="237"/>
        <end position="425"/>
    </location>
</feature>
<accession>A0A9J6CCY2</accession>
<dbReference type="AlphaFoldDB" id="A0A9J6CCY2"/>
<feature type="compositionally biased region" description="Low complexity" evidence="3">
    <location>
        <begin position="31"/>
        <end position="43"/>
    </location>
</feature>
<evidence type="ECO:0000256" key="3">
    <source>
        <dbReference type="SAM" id="MobiDB-lite"/>
    </source>
</evidence>